<protein>
    <recommendedName>
        <fullName evidence="3">Polyketide cyclase/dehydrase</fullName>
    </recommendedName>
</protein>
<dbReference type="Gene3D" id="3.30.530.20">
    <property type="match status" value="1"/>
</dbReference>
<proteinExistence type="predicted"/>
<accession>K6VND5</accession>
<dbReference type="Pfam" id="PF10604">
    <property type="entry name" value="Polyketide_cyc2"/>
    <property type="match status" value="1"/>
</dbReference>
<dbReference type="EMBL" id="BAHC01000018">
    <property type="protein sequence ID" value="GAB88390.1"/>
    <property type="molecule type" value="Genomic_DNA"/>
</dbReference>
<reference evidence="1 2" key="1">
    <citation type="submission" date="2012-08" db="EMBL/GenBank/DDBJ databases">
        <title>Whole genome shotgun sequence of Gordonia rhizosphera NBRC 16068.</title>
        <authorList>
            <person name="Takarada H."/>
            <person name="Isaki S."/>
            <person name="Hosoyama A."/>
            <person name="Tsuchikane K."/>
            <person name="Katsumata H."/>
            <person name="Baba S."/>
            <person name="Ohji S."/>
            <person name="Yamazaki S."/>
            <person name="Fujita N."/>
        </authorList>
    </citation>
    <scope>NUCLEOTIDE SEQUENCE [LARGE SCALE GENOMIC DNA]</scope>
    <source>
        <strain evidence="1 2">NBRC 16068</strain>
    </source>
</reference>
<dbReference type="RefSeq" id="WP_006329697.1">
    <property type="nucleotide sequence ID" value="NZ_BAHC01000018.1"/>
</dbReference>
<dbReference type="AlphaFoldDB" id="K6VND5"/>
<gene>
    <name evidence="1" type="ORF">GORHZ_018_00510</name>
</gene>
<sequence length="145" mass="16362">MTAPAKHTRSIHVDAPVEKVFGYIAEPKHFVASMPEESHSVLGGKVKQTPEGVVTEYQIEHREFGRHMTTTVTRAEYVPNERLVDHASLGVDYILSVEPDDTGTKLTYAWDSSQLWKMVSKTFFGGDRWVEGALTKFKERIEALP</sequence>
<dbReference type="InterPro" id="IPR019587">
    <property type="entry name" value="Polyketide_cyclase/dehydratase"/>
</dbReference>
<dbReference type="CDD" id="cd07812">
    <property type="entry name" value="SRPBCC"/>
    <property type="match status" value="1"/>
</dbReference>
<keyword evidence="2" id="KW-1185">Reference proteome</keyword>
<dbReference type="OrthoDB" id="5148624at2"/>
<dbReference type="InterPro" id="IPR023393">
    <property type="entry name" value="START-like_dom_sf"/>
</dbReference>
<comment type="caution">
    <text evidence="1">The sequence shown here is derived from an EMBL/GenBank/DDBJ whole genome shotgun (WGS) entry which is preliminary data.</text>
</comment>
<evidence type="ECO:0008006" key="3">
    <source>
        <dbReference type="Google" id="ProtNLM"/>
    </source>
</evidence>
<organism evidence="1 2">
    <name type="scientific">Gordonia rhizosphera NBRC 16068</name>
    <dbReference type="NCBI Taxonomy" id="1108045"/>
    <lineage>
        <taxon>Bacteria</taxon>
        <taxon>Bacillati</taxon>
        <taxon>Actinomycetota</taxon>
        <taxon>Actinomycetes</taxon>
        <taxon>Mycobacteriales</taxon>
        <taxon>Gordoniaceae</taxon>
        <taxon>Gordonia</taxon>
    </lineage>
</organism>
<evidence type="ECO:0000313" key="2">
    <source>
        <dbReference type="Proteomes" id="UP000008363"/>
    </source>
</evidence>
<dbReference type="SUPFAM" id="SSF55961">
    <property type="entry name" value="Bet v1-like"/>
    <property type="match status" value="1"/>
</dbReference>
<dbReference type="Proteomes" id="UP000008363">
    <property type="component" value="Unassembled WGS sequence"/>
</dbReference>
<name>K6VND5_9ACTN</name>
<evidence type="ECO:0000313" key="1">
    <source>
        <dbReference type="EMBL" id="GAB88390.1"/>
    </source>
</evidence>